<dbReference type="SUPFAM" id="SSF53383">
    <property type="entry name" value="PLP-dependent transferases"/>
    <property type="match status" value="1"/>
</dbReference>
<dbReference type="EMBL" id="LNQE01000075">
    <property type="protein sequence ID" value="KUG29500.1"/>
    <property type="molecule type" value="Genomic_DNA"/>
</dbReference>
<evidence type="ECO:0000256" key="1">
    <source>
        <dbReference type="ARBA" id="ARBA00001933"/>
    </source>
</evidence>
<dbReference type="CDD" id="cd00609">
    <property type="entry name" value="AAT_like"/>
    <property type="match status" value="1"/>
</dbReference>
<dbReference type="PANTHER" id="PTHR46383">
    <property type="entry name" value="ASPARTATE AMINOTRANSFERASE"/>
    <property type="match status" value="1"/>
</dbReference>
<sequence>MMAANRPARKAAARSRLGVRVLTPTQKPPEKAGIHTISRVWGSLRAGLALTDSSTGVPGRRSPSMLPVLLVWAVKAPLSPSTSTRNRMRRRTSRARMSPPGKTTSGLAAVAREEFTFSEYSTTKTPGRPSVPPISSNPRHQGMSVMLTALRLACVKPSATLAMSAKAKEMKAAGRRVLDLAAGEPDFPTPAHVKDAAKAALDADFTRYTAVPGIPEARAAVAGYFKRFYGVGAPPEATIITNGGKQALYNMIQAYVNPGDEVLIPAPYWVSYPDMVRLAGAEPAFVPTTAESGFKITVEALEKARTPKTTMLIVNSPSNPTGCHHTQAELDAIAQWAFSRGVFVLSDEIYDQLVYEPAEPAGMAGWWERKPEMVGIVNGLAKSFSMTGWRVGYALAHPDLIKAMSKLQGQCTSNVCSFVQKAAVAALDGPFEAVESMRRAFRRRRDLALSIIATWDRALCPTPQGAFYLFPDLSGYFTAAVPDSTALCARIMEATGVVTVPGAAFGDDACLRLSYATDEGSLTEALTLMGGVLKG</sequence>
<accession>A0A0W8G8Y9</accession>
<comment type="cofactor">
    <cofactor evidence="1">
        <name>pyridoxal 5'-phosphate</name>
        <dbReference type="ChEBI" id="CHEBI:597326"/>
    </cofactor>
</comment>
<dbReference type="InterPro" id="IPR015424">
    <property type="entry name" value="PyrdxlP-dep_Trfase"/>
</dbReference>
<dbReference type="PROSITE" id="PS00105">
    <property type="entry name" value="AA_TRANSFER_CLASS_1"/>
    <property type="match status" value="1"/>
</dbReference>
<dbReference type="InterPro" id="IPR015421">
    <property type="entry name" value="PyrdxlP-dep_Trfase_major"/>
</dbReference>
<dbReference type="PANTHER" id="PTHR46383:SF1">
    <property type="entry name" value="ASPARTATE AMINOTRANSFERASE"/>
    <property type="match status" value="1"/>
</dbReference>
<evidence type="ECO:0000256" key="4">
    <source>
        <dbReference type="ARBA" id="ARBA00022679"/>
    </source>
</evidence>
<dbReference type="Gene3D" id="3.90.1150.10">
    <property type="entry name" value="Aspartate Aminotransferase, domain 1"/>
    <property type="match status" value="1"/>
</dbReference>
<protein>
    <submittedName>
        <fullName evidence="8">Aspartate aminotransferase</fullName>
        <ecNumber evidence="8">2.6.1.1</ecNumber>
    </submittedName>
</protein>
<reference evidence="8" key="1">
    <citation type="journal article" date="2015" name="Proc. Natl. Acad. Sci. U.S.A.">
        <title>Networks of energetic and metabolic interactions define dynamics in microbial communities.</title>
        <authorList>
            <person name="Embree M."/>
            <person name="Liu J.K."/>
            <person name="Al-Bassam M.M."/>
            <person name="Zengler K."/>
        </authorList>
    </citation>
    <scope>NUCLEOTIDE SEQUENCE</scope>
</reference>
<comment type="caution">
    <text evidence="8">The sequence shown here is derived from an EMBL/GenBank/DDBJ whole genome shotgun (WGS) entry which is preliminary data.</text>
</comment>
<dbReference type="AlphaFoldDB" id="A0A0W8G8Y9"/>
<evidence type="ECO:0000256" key="6">
    <source>
        <dbReference type="SAM" id="MobiDB-lite"/>
    </source>
</evidence>
<dbReference type="InterPro" id="IPR015422">
    <property type="entry name" value="PyrdxlP-dep_Trfase_small"/>
</dbReference>
<dbReference type="Pfam" id="PF00155">
    <property type="entry name" value="Aminotran_1_2"/>
    <property type="match status" value="1"/>
</dbReference>
<evidence type="ECO:0000256" key="2">
    <source>
        <dbReference type="ARBA" id="ARBA00007441"/>
    </source>
</evidence>
<name>A0A0W8G8Y9_9ZZZZ</name>
<feature type="region of interest" description="Disordered" evidence="6">
    <location>
        <begin position="80"/>
        <end position="105"/>
    </location>
</feature>
<evidence type="ECO:0000259" key="7">
    <source>
        <dbReference type="Pfam" id="PF00155"/>
    </source>
</evidence>
<dbReference type="InterPro" id="IPR050596">
    <property type="entry name" value="AspAT/PAT-like"/>
</dbReference>
<dbReference type="FunFam" id="3.40.640.10:FF:000033">
    <property type="entry name" value="Aspartate aminotransferase"/>
    <property type="match status" value="1"/>
</dbReference>
<dbReference type="GO" id="GO:0006520">
    <property type="term" value="P:amino acid metabolic process"/>
    <property type="evidence" value="ECO:0007669"/>
    <property type="project" value="InterPro"/>
</dbReference>
<dbReference type="InterPro" id="IPR004838">
    <property type="entry name" value="NHTrfase_class1_PyrdxlP-BS"/>
</dbReference>
<comment type="similarity">
    <text evidence="2">Belongs to the class-I pyridoxal-phosphate-dependent aminotransferase family.</text>
</comment>
<keyword evidence="4 8" id="KW-0808">Transferase</keyword>
<keyword evidence="3 8" id="KW-0032">Aminotransferase</keyword>
<proteinExistence type="inferred from homology"/>
<evidence type="ECO:0000256" key="3">
    <source>
        <dbReference type="ARBA" id="ARBA00022576"/>
    </source>
</evidence>
<dbReference type="GO" id="GO:0004069">
    <property type="term" value="F:L-aspartate:2-oxoglutarate aminotransferase activity"/>
    <property type="evidence" value="ECO:0007669"/>
    <property type="project" value="UniProtKB-EC"/>
</dbReference>
<dbReference type="EC" id="2.6.1.1" evidence="8"/>
<feature type="domain" description="Aminotransferase class I/classII large" evidence="7">
    <location>
        <begin position="176"/>
        <end position="526"/>
    </location>
</feature>
<dbReference type="InterPro" id="IPR004839">
    <property type="entry name" value="Aminotransferase_I/II_large"/>
</dbReference>
<keyword evidence="5" id="KW-0663">Pyridoxal phosphate</keyword>
<evidence type="ECO:0000313" key="8">
    <source>
        <dbReference type="EMBL" id="KUG29500.1"/>
    </source>
</evidence>
<gene>
    <name evidence="8" type="ORF">ASZ90_000603</name>
</gene>
<evidence type="ECO:0000256" key="5">
    <source>
        <dbReference type="ARBA" id="ARBA00022898"/>
    </source>
</evidence>
<organism evidence="8">
    <name type="scientific">hydrocarbon metagenome</name>
    <dbReference type="NCBI Taxonomy" id="938273"/>
    <lineage>
        <taxon>unclassified sequences</taxon>
        <taxon>metagenomes</taxon>
        <taxon>ecological metagenomes</taxon>
    </lineage>
</organism>
<dbReference type="GO" id="GO:0030170">
    <property type="term" value="F:pyridoxal phosphate binding"/>
    <property type="evidence" value="ECO:0007669"/>
    <property type="project" value="InterPro"/>
</dbReference>
<dbReference type="Gene3D" id="3.40.640.10">
    <property type="entry name" value="Type I PLP-dependent aspartate aminotransferase-like (Major domain)"/>
    <property type="match status" value="1"/>
</dbReference>